<keyword evidence="9" id="KW-0732">Signal</keyword>
<keyword evidence="5 11" id="KW-0482">Metalloprotease</keyword>
<evidence type="ECO:0000256" key="4">
    <source>
        <dbReference type="ARBA" id="ARBA00022833"/>
    </source>
</evidence>
<evidence type="ECO:0000313" key="11">
    <source>
        <dbReference type="EMBL" id="GFS10007.1"/>
    </source>
</evidence>
<dbReference type="PROSITE" id="PS50215">
    <property type="entry name" value="ADAM_MEPRO"/>
    <property type="match status" value="1"/>
</dbReference>
<reference evidence="11 12" key="1">
    <citation type="journal article" date="2021" name="Elife">
        <title>Chloroplast acquisition without the gene transfer in kleptoplastic sea slugs, Plakobranchus ocellatus.</title>
        <authorList>
            <person name="Maeda T."/>
            <person name="Takahashi S."/>
            <person name="Yoshida T."/>
            <person name="Shimamura S."/>
            <person name="Takaki Y."/>
            <person name="Nagai Y."/>
            <person name="Toyoda A."/>
            <person name="Suzuki Y."/>
            <person name="Arimoto A."/>
            <person name="Ishii H."/>
            <person name="Satoh N."/>
            <person name="Nishiyama T."/>
            <person name="Hasebe M."/>
            <person name="Maruyama T."/>
            <person name="Minagawa J."/>
            <person name="Obokata J."/>
            <person name="Shigenobu S."/>
        </authorList>
    </citation>
    <scope>NUCLEOTIDE SEQUENCE [LARGE SCALE GENOMIC DNA]</scope>
</reference>
<dbReference type="PANTHER" id="PTHR11905:SF159">
    <property type="entry name" value="ADAM METALLOPROTEASE"/>
    <property type="match status" value="1"/>
</dbReference>
<dbReference type="InterPro" id="IPR001590">
    <property type="entry name" value="Peptidase_M12B"/>
</dbReference>
<keyword evidence="3" id="KW-0378">Hydrolase</keyword>
<keyword evidence="6" id="KW-1015">Disulfide bond</keyword>
<keyword evidence="4" id="KW-0862">Zinc</keyword>
<dbReference type="InterPro" id="IPR041645">
    <property type="entry name" value="ADAMTS_CR_2"/>
</dbReference>
<keyword evidence="2" id="KW-0479">Metal-binding</keyword>
<accession>A0AAV4IIX0</accession>
<evidence type="ECO:0000256" key="1">
    <source>
        <dbReference type="ARBA" id="ARBA00022670"/>
    </source>
</evidence>
<evidence type="ECO:0000313" key="12">
    <source>
        <dbReference type="Proteomes" id="UP000762676"/>
    </source>
</evidence>
<evidence type="ECO:0000256" key="5">
    <source>
        <dbReference type="ARBA" id="ARBA00023049"/>
    </source>
</evidence>
<dbReference type="GO" id="GO:0046872">
    <property type="term" value="F:metal ion binding"/>
    <property type="evidence" value="ECO:0007669"/>
    <property type="project" value="UniProtKB-KW"/>
</dbReference>
<dbReference type="Gene3D" id="3.40.1620.60">
    <property type="match status" value="1"/>
</dbReference>
<dbReference type="PANTHER" id="PTHR11905">
    <property type="entry name" value="ADAM A DISINTEGRIN AND METALLOPROTEASE DOMAIN"/>
    <property type="match status" value="1"/>
</dbReference>
<evidence type="ECO:0000256" key="2">
    <source>
        <dbReference type="ARBA" id="ARBA00022723"/>
    </source>
</evidence>
<dbReference type="Gene3D" id="3.40.390.10">
    <property type="entry name" value="Collagenase (Catalytic Domain)"/>
    <property type="match status" value="1"/>
</dbReference>
<evidence type="ECO:0000256" key="7">
    <source>
        <dbReference type="ARBA" id="ARBA00023180"/>
    </source>
</evidence>
<dbReference type="Pfam" id="PF17771">
    <property type="entry name" value="ADAMTS_CR_2"/>
    <property type="match status" value="1"/>
</dbReference>
<dbReference type="SUPFAM" id="SSF55486">
    <property type="entry name" value="Metalloproteases ('zincins'), catalytic domain"/>
    <property type="match status" value="1"/>
</dbReference>
<keyword evidence="7" id="KW-0325">Glycoprotein</keyword>
<feature type="domain" description="Peptidase M12B" evidence="10">
    <location>
        <begin position="28"/>
        <end position="232"/>
    </location>
</feature>
<dbReference type="InterPro" id="IPR024079">
    <property type="entry name" value="MetalloPept_cat_dom_sf"/>
</dbReference>
<dbReference type="GO" id="GO:0004222">
    <property type="term" value="F:metalloendopeptidase activity"/>
    <property type="evidence" value="ECO:0007669"/>
    <property type="project" value="InterPro"/>
</dbReference>
<comment type="caution">
    <text evidence="11">The sequence shown here is derived from an EMBL/GenBank/DDBJ whole genome shotgun (WGS) entry which is preliminary data.</text>
</comment>
<dbReference type="GO" id="GO:0006509">
    <property type="term" value="P:membrane protein ectodomain proteolysis"/>
    <property type="evidence" value="ECO:0007669"/>
    <property type="project" value="TreeGrafter"/>
</dbReference>
<sequence>MSNLALCFLASLAVLVFVSEARSVGQKNVLELVVAVDKPVKKQWKKLAKSNNRFEQELYSTIVEVNEVFKTLADYGLDFEIRVKKVLTPRRNILGRDSSGQIESEDAYDRTIKWLNKQKVTYDHAVVFLGADLLWKGELISGYSGTNTTCSKHFPSVSLVQAMYDYGTATTIVKLISQTMGVVDDGKGVASSCSPDDGYILTAYDYMQDSKNKWSFSSCSAEQIKSYIKSKDCLLPDDTTAQPLSGYRRFGQVVGAEETCRRTTGKSVVSGYEDEICTLLYCLDQETDTVTYMVNVEPPPGVECDQGKICIRGSCVPEA</sequence>
<evidence type="ECO:0000256" key="6">
    <source>
        <dbReference type="ARBA" id="ARBA00023157"/>
    </source>
</evidence>
<evidence type="ECO:0000256" key="8">
    <source>
        <dbReference type="PROSITE-ProRule" id="PRU00276"/>
    </source>
</evidence>
<keyword evidence="12" id="KW-1185">Reference proteome</keyword>
<feature type="chain" id="PRO_5043427816" evidence="9">
    <location>
        <begin position="22"/>
        <end position="319"/>
    </location>
</feature>
<name>A0AAV4IIX0_9GAST</name>
<protein>
    <submittedName>
        <fullName evidence="11">A disintegrin and metalloproteinase with thrombospondin motifs 18</fullName>
    </submittedName>
</protein>
<dbReference type="Proteomes" id="UP000762676">
    <property type="component" value="Unassembled WGS sequence"/>
</dbReference>
<feature type="signal peptide" evidence="9">
    <location>
        <begin position="1"/>
        <end position="21"/>
    </location>
</feature>
<evidence type="ECO:0000259" key="10">
    <source>
        <dbReference type="PROSITE" id="PS50215"/>
    </source>
</evidence>
<organism evidence="11 12">
    <name type="scientific">Elysia marginata</name>
    <dbReference type="NCBI Taxonomy" id="1093978"/>
    <lineage>
        <taxon>Eukaryota</taxon>
        <taxon>Metazoa</taxon>
        <taxon>Spiralia</taxon>
        <taxon>Lophotrochozoa</taxon>
        <taxon>Mollusca</taxon>
        <taxon>Gastropoda</taxon>
        <taxon>Heterobranchia</taxon>
        <taxon>Euthyneura</taxon>
        <taxon>Panpulmonata</taxon>
        <taxon>Sacoglossa</taxon>
        <taxon>Placobranchoidea</taxon>
        <taxon>Plakobranchidae</taxon>
        <taxon>Elysia</taxon>
    </lineage>
</organism>
<comment type="caution">
    <text evidence="8">Lacks conserved residue(s) required for the propagation of feature annotation.</text>
</comment>
<dbReference type="AlphaFoldDB" id="A0AAV4IIX0"/>
<gene>
    <name evidence="11" type="ORF">ElyMa_001312700</name>
</gene>
<keyword evidence="1" id="KW-0645">Protease</keyword>
<evidence type="ECO:0000256" key="9">
    <source>
        <dbReference type="SAM" id="SignalP"/>
    </source>
</evidence>
<evidence type="ECO:0000256" key="3">
    <source>
        <dbReference type="ARBA" id="ARBA00022801"/>
    </source>
</evidence>
<proteinExistence type="predicted"/>
<dbReference type="Pfam" id="PF01421">
    <property type="entry name" value="Reprolysin"/>
    <property type="match status" value="1"/>
</dbReference>
<dbReference type="EMBL" id="BMAT01002602">
    <property type="protein sequence ID" value="GFS10007.1"/>
    <property type="molecule type" value="Genomic_DNA"/>
</dbReference>